<gene>
    <name evidence="5" type="ORF">IPF40_15325</name>
    <name evidence="6" type="ORF">IPI13_14755</name>
    <name evidence="7" type="ORF">IPP00_04220</name>
</gene>
<dbReference type="Proteomes" id="UP000718281">
    <property type="component" value="Unassembled WGS sequence"/>
</dbReference>
<sequence length="240" mass="25382">MRVFRATLGVIGELLVTAGVVVLLFVVWQVGYSSLIEGRAQAGVVAELEALGPDGTSLPELPEGPLVGGVAPTLDDGSIMAIIRIPRFGTDWARPVYEGITPGTLAKGPGHYPRSSMPGQIGNMAIAGHRTTHGHPFFDLDALVEGDVVIIETRQSYVVYRMARSTVVRPSQSEVVAPVPQKLGAKPTEAWLTLTTCHPKFSAAQRLIVFAKLDRVVPRSEGAPPEMTTAPSALSLVGGA</sequence>
<feature type="transmembrane region" description="Helical" evidence="4">
    <location>
        <begin position="7"/>
        <end position="28"/>
    </location>
</feature>
<dbReference type="Proteomes" id="UP000726105">
    <property type="component" value="Unassembled WGS sequence"/>
</dbReference>
<keyword evidence="4" id="KW-0472">Membrane</keyword>
<dbReference type="GO" id="GO:0016787">
    <property type="term" value="F:hydrolase activity"/>
    <property type="evidence" value="ECO:0007669"/>
    <property type="project" value="UniProtKB-KW"/>
</dbReference>
<dbReference type="CDD" id="cd05830">
    <property type="entry name" value="Sortase_E"/>
    <property type="match status" value="1"/>
</dbReference>
<dbReference type="NCBIfam" id="TIGR01076">
    <property type="entry name" value="sortase_fam"/>
    <property type="match status" value="1"/>
</dbReference>
<dbReference type="InterPro" id="IPR053465">
    <property type="entry name" value="Sortase_Class_E"/>
</dbReference>
<evidence type="ECO:0000313" key="6">
    <source>
        <dbReference type="EMBL" id="MBK7274364.1"/>
    </source>
</evidence>
<evidence type="ECO:0000313" key="9">
    <source>
        <dbReference type="Proteomes" id="UP000726105"/>
    </source>
</evidence>
<evidence type="ECO:0000256" key="4">
    <source>
        <dbReference type="SAM" id="Phobius"/>
    </source>
</evidence>
<evidence type="ECO:0000256" key="1">
    <source>
        <dbReference type="ARBA" id="ARBA00022801"/>
    </source>
</evidence>
<proteinExistence type="predicted"/>
<dbReference type="Gene3D" id="2.40.260.10">
    <property type="entry name" value="Sortase"/>
    <property type="match status" value="1"/>
</dbReference>
<organism evidence="6 9">
    <name type="scientific">Candidatus Phosphoribacter hodrii</name>
    <dbReference type="NCBI Taxonomy" id="2953743"/>
    <lineage>
        <taxon>Bacteria</taxon>
        <taxon>Bacillati</taxon>
        <taxon>Actinomycetota</taxon>
        <taxon>Actinomycetes</taxon>
        <taxon>Micrococcales</taxon>
        <taxon>Dermatophilaceae</taxon>
        <taxon>Candidatus Phosphoribacter</taxon>
    </lineage>
</organism>
<protein>
    <submittedName>
        <fullName evidence="6">Class E sortase</fullName>
    </submittedName>
</protein>
<dbReference type="InterPro" id="IPR023365">
    <property type="entry name" value="Sortase_dom-sf"/>
</dbReference>
<dbReference type="EMBL" id="JADIXZ010000010">
    <property type="protein sequence ID" value="MBK6302324.1"/>
    <property type="molecule type" value="Genomic_DNA"/>
</dbReference>
<feature type="active site" description="Proton donor/acceptor" evidence="2">
    <location>
        <position position="129"/>
    </location>
</feature>
<evidence type="ECO:0000256" key="3">
    <source>
        <dbReference type="SAM" id="MobiDB-lite"/>
    </source>
</evidence>
<reference evidence="8 9" key="1">
    <citation type="submission" date="2020-10" db="EMBL/GenBank/DDBJ databases">
        <title>Connecting structure to function with the recovery of over 1000 high-quality activated sludge metagenome-assembled genomes encoding full-length rRNA genes using long-read sequencing.</title>
        <authorList>
            <person name="Singleton C.M."/>
            <person name="Petriglieri F."/>
            <person name="Kristensen J.M."/>
            <person name="Kirkegaard R.H."/>
            <person name="Michaelsen T.Y."/>
            <person name="Andersen M.H."/>
            <person name="Karst S.M."/>
            <person name="Dueholm M.S."/>
            <person name="Nielsen P.H."/>
            <person name="Albertsen M."/>
        </authorList>
    </citation>
    <scope>NUCLEOTIDE SEQUENCE [LARGE SCALE GENOMIC DNA]</scope>
    <source>
        <strain evidence="5">AalE_18-Q3-R2-46_BAT3C.188</strain>
        <strain evidence="6">Ega_18-Q3-R5-49_MAXAC.001</strain>
        <strain evidence="7">Ribe_18-Q3-R11-54_MAXAC.001</strain>
    </source>
</reference>
<dbReference type="InterPro" id="IPR005754">
    <property type="entry name" value="Sortase"/>
</dbReference>
<accession>A0A935ILL2</accession>
<dbReference type="Pfam" id="PF04203">
    <property type="entry name" value="Sortase"/>
    <property type="match status" value="1"/>
</dbReference>
<dbReference type="InterPro" id="IPR042003">
    <property type="entry name" value="Sortase_E"/>
</dbReference>
<dbReference type="EMBL" id="JADJIB010000005">
    <property type="protein sequence ID" value="MBK7274364.1"/>
    <property type="molecule type" value="Genomic_DNA"/>
</dbReference>
<keyword evidence="4" id="KW-0812">Transmembrane</keyword>
<dbReference type="EMBL" id="JADKGK010000009">
    <property type="protein sequence ID" value="MBL0003210.1"/>
    <property type="molecule type" value="Genomic_DNA"/>
</dbReference>
<keyword evidence="4" id="KW-1133">Transmembrane helix</keyword>
<dbReference type="Proteomes" id="UP000886632">
    <property type="component" value="Unassembled WGS sequence"/>
</dbReference>
<evidence type="ECO:0000313" key="8">
    <source>
        <dbReference type="Proteomes" id="UP000718281"/>
    </source>
</evidence>
<evidence type="ECO:0000256" key="2">
    <source>
        <dbReference type="PIRSR" id="PIRSR605754-1"/>
    </source>
</evidence>
<name>A0A935ILL2_9MICO</name>
<dbReference type="AlphaFoldDB" id="A0A935ILL2"/>
<feature type="active site" description="Acyl-thioester intermediate" evidence="2">
    <location>
        <position position="197"/>
    </location>
</feature>
<evidence type="ECO:0000313" key="5">
    <source>
        <dbReference type="EMBL" id="MBK6302324.1"/>
    </source>
</evidence>
<evidence type="ECO:0000313" key="7">
    <source>
        <dbReference type="EMBL" id="MBL0003210.1"/>
    </source>
</evidence>
<dbReference type="NCBIfam" id="NF033747">
    <property type="entry name" value="class_E_sortase"/>
    <property type="match status" value="1"/>
</dbReference>
<dbReference type="SUPFAM" id="SSF63817">
    <property type="entry name" value="Sortase"/>
    <property type="match status" value="1"/>
</dbReference>
<keyword evidence="1" id="KW-0378">Hydrolase</keyword>
<comment type="caution">
    <text evidence="6">The sequence shown here is derived from an EMBL/GenBank/DDBJ whole genome shotgun (WGS) entry which is preliminary data.</text>
</comment>
<feature type="region of interest" description="Disordered" evidence="3">
    <location>
        <begin position="220"/>
        <end position="240"/>
    </location>
</feature>